<dbReference type="Proteomes" id="UP001143981">
    <property type="component" value="Unassembled WGS sequence"/>
</dbReference>
<dbReference type="AlphaFoldDB" id="A0A9W7YGW9"/>
<reference evidence="1" key="1">
    <citation type="submission" date="2022-07" db="EMBL/GenBank/DDBJ databases">
        <title>Phylogenomic reconstructions and comparative analyses of Kickxellomycotina fungi.</title>
        <authorList>
            <person name="Reynolds N.K."/>
            <person name="Stajich J.E."/>
            <person name="Barry K."/>
            <person name="Grigoriev I.V."/>
            <person name="Crous P."/>
            <person name="Smith M.E."/>
        </authorList>
    </citation>
    <scope>NUCLEOTIDE SEQUENCE</scope>
    <source>
        <strain evidence="1">BCRC 34381</strain>
    </source>
</reference>
<dbReference type="EMBL" id="JANBOI010000108">
    <property type="protein sequence ID" value="KAJ1733900.1"/>
    <property type="molecule type" value="Genomic_DNA"/>
</dbReference>
<evidence type="ECO:0000313" key="1">
    <source>
        <dbReference type="EMBL" id="KAJ1733900.1"/>
    </source>
</evidence>
<sequence>MHINSLPVDVLRIILQQTLYTPFTGSESWKHQLPLLSVCSAWRYLAVPIVYKHMFVVHTCHSPDDERDAGDLASVPAAPTNVNTNMHLVASNGHASLVRHAEIKILIGAEPFSGVTSVLCMLRAVCRQWSRINMLTLSLAEEMTPANRGTNAAPCCRAQIGLVASAMLELLPGLTGLRFRGYGGGQLVEDIYGAIASRYSGQLAQLVSRRPITLSERLCFGQMTRLDLRVGTVAGYRIPQVLAGPLVALSLKSIPANFSWADFIQDSDADAIEFPSLAVLSLNYRSGGVRATGDAAVPSSHAYGCKMYFPKLHSLHLWNTTGYCPMLASAVLPATMASLDIVGSSGAIAMLERVRLPEVGRLSLSVTATSPAMQSATLPALNRIVSKAVVRAEASIIILEDTIAFDDRGVVWPNLTHLQVAAPTRVDAVVEIVGRLPALVEAVFYSILIEGIPEEAFLLDGPVAEHTRVRPLNVVLRRLMLDHERSECPERATAATIKYLALALPSLLVLSVWLPLEDDLLSFIDSYKCAYPHLSNIKFRLGAGE</sequence>
<comment type="caution">
    <text evidence="1">The sequence shown here is derived from an EMBL/GenBank/DDBJ whole genome shotgun (WGS) entry which is preliminary data.</text>
</comment>
<gene>
    <name evidence="1" type="ORF">LPJ61_001333</name>
</gene>
<name>A0A9W7YGW9_9FUNG</name>
<evidence type="ECO:0000313" key="2">
    <source>
        <dbReference type="Proteomes" id="UP001143981"/>
    </source>
</evidence>
<keyword evidence="2" id="KW-1185">Reference proteome</keyword>
<protein>
    <submittedName>
        <fullName evidence="1">Uncharacterized protein</fullName>
    </submittedName>
</protein>
<dbReference type="OrthoDB" id="5525839at2759"/>
<organism evidence="1 2">
    <name type="scientific">Coemansia biformis</name>
    <dbReference type="NCBI Taxonomy" id="1286918"/>
    <lineage>
        <taxon>Eukaryota</taxon>
        <taxon>Fungi</taxon>
        <taxon>Fungi incertae sedis</taxon>
        <taxon>Zoopagomycota</taxon>
        <taxon>Kickxellomycotina</taxon>
        <taxon>Kickxellomycetes</taxon>
        <taxon>Kickxellales</taxon>
        <taxon>Kickxellaceae</taxon>
        <taxon>Coemansia</taxon>
    </lineage>
</organism>
<accession>A0A9W7YGW9</accession>
<proteinExistence type="predicted"/>